<dbReference type="Proteomes" id="UP000220353">
    <property type="component" value="Unassembled WGS sequence"/>
</dbReference>
<evidence type="ECO:0000313" key="2">
    <source>
        <dbReference type="Proteomes" id="UP000220353"/>
    </source>
</evidence>
<name>A0A2A6M6F6_RHIFR</name>
<protein>
    <submittedName>
        <fullName evidence="1">Glycosyl transferase</fullName>
    </submittedName>
</protein>
<accession>A0A2A6M6F6</accession>
<dbReference type="EMBL" id="NWTC01000001">
    <property type="protein sequence ID" value="PDT50443.1"/>
    <property type="molecule type" value="Genomic_DNA"/>
</dbReference>
<dbReference type="RefSeq" id="WP_042778395.1">
    <property type="nucleotide sequence ID" value="NZ_NWTC01000001.1"/>
</dbReference>
<sequence length="301" mass="33188">MGSNRPLSRTFIKIAVRLALGRSRAHAQDWFPGLRLQRATAVEDGAIWYRGELVGGLTHSSRAITTGLPRVLIVGSGPSIKRNDLARADDSSCVLLNGALHLVPAVISRPLAVAIEDERFVWKHFELVKRTPIGCVCLFSVSVIRAICELDRSWLKNRTILLIDDVRKPYGMPRRDAPELRKLSAVRLTQDAATGFCEEPSIGVFEAGSVVVSAMQFAVSWKPRKIGLLGIDISNADEPRFYEATDKAYSGIRRAQERIISHLRMARDVAAENGIEIANHSPISALIESGFGYDNTFAKVE</sequence>
<comment type="caution">
    <text evidence="1">The sequence shown here is derived from an EMBL/GenBank/DDBJ whole genome shotgun (WGS) entry which is preliminary data.</text>
</comment>
<organism evidence="1 2">
    <name type="scientific">Rhizobium fredii</name>
    <name type="common">Sinorhizobium fredii</name>
    <dbReference type="NCBI Taxonomy" id="380"/>
    <lineage>
        <taxon>Bacteria</taxon>
        <taxon>Pseudomonadati</taxon>
        <taxon>Pseudomonadota</taxon>
        <taxon>Alphaproteobacteria</taxon>
        <taxon>Hyphomicrobiales</taxon>
        <taxon>Rhizobiaceae</taxon>
        <taxon>Sinorhizobium/Ensifer group</taxon>
        <taxon>Sinorhizobium</taxon>
    </lineage>
</organism>
<evidence type="ECO:0000313" key="1">
    <source>
        <dbReference type="EMBL" id="PDT50443.1"/>
    </source>
</evidence>
<dbReference type="GO" id="GO:0016740">
    <property type="term" value="F:transferase activity"/>
    <property type="evidence" value="ECO:0007669"/>
    <property type="project" value="UniProtKB-KW"/>
</dbReference>
<dbReference type="AlphaFoldDB" id="A0A2A6M6F6"/>
<keyword evidence="1" id="KW-0808">Transferase</keyword>
<gene>
    <name evidence="1" type="ORF">CO661_02130</name>
</gene>
<proteinExistence type="predicted"/>
<reference evidence="1 2" key="1">
    <citation type="submission" date="2017-09" db="EMBL/GenBank/DDBJ databases">
        <title>Comparative genomics of rhizobia isolated from Phaseolus vulgaris in China.</title>
        <authorList>
            <person name="Tong W."/>
        </authorList>
    </citation>
    <scope>NUCLEOTIDE SEQUENCE [LARGE SCALE GENOMIC DNA]</scope>
    <source>
        <strain evidence="1 2">PCH1</strain>
    </source>
</reference>